<dbReference type="SUPFAM" id="SSF54001">
    <property type="entry name" value="Cysteine proteinases"/>
    <property type="match status" value="1"/>
</dbReference>
<evidence type="ECO:0000313" key="2">
    <source>
        <dbReference type="Proteomes" id="UP001152622"/>
    </source>
</evidence>
<gene>
    <name evidence="1" type="ORF">SKAU_G00332230</name>
</gene>
<protein>
    <submittedName>
        <fullName evidence="1">Uncharacterized protein</fullName>
    </submittedName>
</protein>
<comment type="caution">
    <text evidence="1">The sequence shown here is derived from an EMBL/GenBank/DDBJ whole genome shotgun (WGS) entry which is preliminary data.</text>
</comment>
<reference evidence="1" key="1">
    <citation type="journal article" date="2023" name="Science">
        <title>Genome structures resolve the early diversification of teleost fishes.</title>
        <authorList>
            <person name="Parey E."/>
            <person name="Louis A."/>
            <person name="Montfort J."/>
            <person name="Bouchez O."/>
            <person name="Roques C."/>
            <person name="Iampietro C."/>
            <person name="Lluch J."/>
            <person name="Castinel A."/>
            <person name="Donnadieu C."/>
            <person name="Desvignes T."/>
            <person name="Floi Bucao C."/>
            <person name="Jouanno E."/>
            <person name="Wen M."/>
            <person name="Mejri S."/>
            <person name="Dirks R."/>
            <person name="Jansen H."/>
            <person name="Henkel C."/>
            <person name="Chen W.J."/>
            <person name="Zahm M."/>
            <person name="Cabau C."/>
            <person name="Klopp C."/>
            <person name="Thompson A.W."/>
            <person name="Robinson-Rechavi M."/>
            <person name="Braasch I."/>
            <person name="Lecointre G."/>
            <person name="Bobe J."/>
            <person name="Postlethwait J.H."/>
            <person name="Berthelot C."/>
            <person name="Roest Crollius H."/>
            <person name="Guiguen Y."/>
        </authorList>
    </citation>
    <scope>NUCLEOTIDE SEQUENCE</scope>
    <source>
        <strain evidence="1">WJC10195</strain>
    </source>
</reference>
<accession>A0A9Q1ELB9</accession>
<dbReference type="InterPro" id="IPR038765">
    <property type="entry name" value="Papain-like_cys_pep_sf"/>
</dbReference>
<evidence type="ECO:0000313" key="1">
    <source>
        <dbReference type="EMBL" id="KAJ8340932.1"/>
    </source>
</evidence>
<dbReference type="EMBL" id="JAINUF010000015">
    <property type="protein sequence ID" value="KAJ8340932.1"/>
    <property type="molecule type" value="Genomic_DNA"/>
</dbReference>
<sequence>MPGVSPVLQNNVGFTSPSPGGTYAAILKRNHSVVVSEQPQNFPELRDEHLRKNLLFEDPLFPAIDSSLFPACEFPFTCEWRRPPQELRWCSRDVEDVKSSAIPFA</sequence>
<organism evidence="1 2">
    <name type="scientific">Synaphobranchus kaupii</name>
    <name type="common">Kaup's arrowtooth eel</name>
    <dbReference type="NCBI Taxonomy" id="118154"/>
    <lineage>
        <taxon>Eukaryota</taxon>
        <taxon>Metazoa</taxon>
        <taxon>Chordata</taxon>
        <taxon>Craniata</taxon>
        <taxon>Vertebrata</taxon>
        <taxon>Euteleostomi</taxon>
        <taxon>Actinopterygii</taxon>
        <taxon>Neopterygii</taxon>
        <taxon>Teleostei</taxon>
        <taxon>Anguilliformes</taxon>
        <taxon>Synaphobranchidae</taxon>
        <taxon>Synaphobranchus</taxon>
    </lineage>
</organism>
<dbReference type="OrthoDB" id="424753at2759"/>
<dbReference type="AlphaFoldDB" id="A0A9Q1ELB9"/>
<proteinExistence type="predicted"/>
<keyword evidence="2" id="KW-1185">Reference proteome</keyword>
<dbReference type="Proteomes" id="UP001152622">
    <property type="component" value="Chromosome 15"/>
</dbReference>
<name>A0A9Q1ELB9_SYNKA</name>